<dbReference type="AlphaFoldDB" id="A0A064CJS8"/>
<dbReference type="RefSeq" id="WP_036343255.1">
    <property type="nucleotide sequence ID" value="NZ_JALN02000001.1"/>
</dbReference>
<dbReference type="STRING" id="1440774.Y900_017035"/>
<comment type="caution">
    <text evidence="3">The sequence shown here is derived from an EMBL/GenBank/DDBJ whole genome shotgun (WGS) entry which is preliminary data.</text>
</comment>
<dbReference type="OrthoDB" id="268331at2"/>
<dbReference type="Proteomes" id="UP000022835">
    <property type="component" value="Unassembled WGS sequence"/>
</dbReference>
<name>A0A064CJS8_9MYCO</name>
<protein>
    <submittedName>
        <fullName evidence="3">ATPase</fullName>
    </submittedName>
</protein>
<evidence type="ECO:0000313" key="4">
    <source>
        <dbReference type="Proteomes" id="UP000022835"/>
    </source>
</evidence>
<dbReference type="Pfam" id="PF08327">
    <property type="entry name" value="AHSA1"/>
    <property type="match status" value="1"/>
</dbReference>
<sequence length="163" mass="18300">MTAEPSSDLHVIRSITVPLAPAAAFDLFTRRMTEFWPSGHSIGASPFEAVVMEPKAGGRWYERSADGVDCPWGRVLEWDPPHRVVLAWQLNVDWTYDPGFETDVAVTFTEVEEGRTKVELRHGHLERFGDRAAEMQTTFESPEAWDSILAAYADAIQSPQADH</sequence>
<dbReference type="InterPro" id="IPR023393">
    <property type="entry name" value="START-like_dom_sf"/>
</dbReference>
<dbReference type="InterPro" id="IPR013538">
    <property type="entry name" value="ASHA1/2-like_C"/>
</dbReference>
<dbReference type="CDD" id="cd08891">
    <property type="entry name" value="SRPBCC_CalC"/>
    <property type="match status" value="1"/>
</dbReference>
<evidence type="ECO:0000313" key="3">
    <source>
        <dbReference type="EMBL" id="KDF00601.1"/>
    </source>
</evidence>
<dbReference type="eggNOG" id="COG3832">
    <property type="taxonomic scope" value="Bacteria"/>
</dbReference>
<organism evidence="3 4">
    <name type="scientific">Mycolicibacterium aromaticivorans JS19b1 = JCM 16368</name>
    <dbReference type="NCBI Taxonomy" id="1440774"/>
    <lineage>
        <taxon>Bacteria</taxon>
        <taxon>Bacillati</taxon>
        <taxon>Actinomycetota</taxon>
        <taxon>Actinomycetes</taxon>
        <taxon>Mycobacteriales</taxon>
        <taxon>Mycobacteriaceae</taxon>
        <taxon>Mycolicibacterium</taxon>
    </lineage>
</organism>
<comment type="similarity">
    <text evidence="1">Belongs to the AHA1 family.</text>
</comment>
<dbReference type="Gene3D" id="3.30.530.20">
    <property type="match status" value="1"/>
</dbReference>
<dbReference type="EMBL" id="JALN02000001">
    <property type="protein sequence ID" value="KDF00601.1"/>
    <property type="molecule type" value="Genomic_DNA"/>
</dbReference>
<keyword evidence="4" id="KW-1185">Reference proteome</keyword>
<evidence type="ECO:0000259" key="2">
    <source>
        <dbReference type="Pfam" id="PF08327"/>
    </source>
</evidence>
<feature type="domain" description="Activator of Hsp90 ATPase homologue 1/2-like C-terminal" evidence="2">
    <location>
        <begin position="21"/>
        <end position="136"/>
    </location>
</feature>
<evidence type="ECO:0000256" key="1">
    <source>
        <dbReference type="ARBA" id="ARBA00006817"/>
    </source>
</evidence>
<gene>
    <name evidence="3" type="ORF">Y900_017035</name>
</gene>
<proteinExistence type="inferred from homology"/>
<dbReference type="SUPFAM" id="SSF55961">
    <property type="entry name" value="Bet v1-like"/>
    <property type="match status" value="1"/>
</dbReference>
<accession>A0A064CJS8</accession>
<reference evidence="3" key="1">
    <citation type="submission" date="2014-05" db="EMBL/GenBank/DDBJ databases">
        <title>Genome sequence of Mycobacterium aromaticivorans strain JS19b1T (= DSM 45407T).</title>
        <authorList>
            <person name="Kwak Y."/>
            <person name="Park G.-S."/>
            <person name="Li Q.X."/>
            <person name="Lee S.-E."/>
            <person name="Shin J.-H."/>
        </authorList>
    </citation>
    <scope>NUCLEOTIDE SEQUENCE [LARGE SCALE GENOMIC DNA]</scope>
    <source>
        <strain evidence="3">JS19b1</strain>
    </source>
</reference>